<evidence type="ECO:0000256" key="1">
    <source>
        <dbReference type="ARBA" id="ARBA00004651"/>
    </source>
</evidence>
<feature type="transmembrane region" description="Helical" evidence="6">
    <location>
        <begin position="108"/>
        <end position="130"/>
    </location>
</feature>
<evidence type="ECO:0000313" key="9">
    <source>
        <dbReference type="Proteomes" id="UP000050786"/>
    </source>
</evidence>
<dbReference type="Proteomes" id="UP000050786">
    <property type="component" value="Unassembled WGS sequence"/>
</dbReference>
<reference evidence="9" key="1">
    <citation type="submission" date="2015-09" db="EMBL/GenBank/DDBJ databases">
        <authorList>
            <person name="Rodrigo-Torres L."/>
            <person name="Arahal D.R."/>
        </authorList>
    </citation>
    <scope>NUCLEOTIDE SEQUENCE [LARGE SCALE GENOMIC DNA]</scope>
    <source>
        <strain evidence="9">CECT 4293</strain>
    </source>
</reference>
<keyword evidence="4 6" id="KW-1133">Transmembrane helix</keyword>
<evidence type="ECO:0000259" key="7">
    <source>
        <dbReference type="Pfam" id="PF00482"/>
    </source>
</evidence>
<proteinExistence type="predicted"/>
<protein>
    <submittedName>
        <fullName evidence="8">Flp pilus assembly protein TadB</fullName>
    </submittedName>
</protein>
<dbReference type="AlphaFoldDB" id="A0A0P1E5Q9"/>
<sequence length="328" mass="36432">MDIIQDILADQQLPMKYLLLASIAISVFFVVLGVSGMAASDNAAVRRMRVGSISHGHGADFDLLQGDNSDPHGLLKAFVPSSKRERSKIGKLMKQAGIQRKHAIRNFYLFRVVMAFVLPAVLVVAMALPIETQVQLRIASLLQGITWVNALQIVTALMVAGFYGPALWLRYRIKKRRQAIEHSLPNALDLLQVAIEAGLGFDAAMVRVSHEMAYAAPEIAQEFTILQLELQAGKERQAAFLDMADRVGIDELNSFANAFLQSNQYGTSISASLRRFATDMRLDRELRAQEKANRLPVQMSAVMAMCMMPVLLLICLAPMLIRWMNMFG</sequence>
<evidence type="ECO:0000256" key="6">
    <source>
        <dbReference type="SAM" id="Phobius"/>
    </source>
</evidence>
<feature type="transmembrane region" description="Helical" evidence="6">
    <location>
        <begin position="17"/>
        <end position="39"/>
    </location>
</feature>
<name>A0A0P1E5Q9_9RHOB</name>
<evidence type="ECO:0000256" key="5">
    <source>
        <dbReference type="ARBA" id="ARBA00023136"/>
    </source>
</evidence>
<dbReference type="Pfam" id="PF00482">
    <property type="entry name" value="T2SSF"/>
    <property type="match status" value="1"/>
</dbReference>
<feature type="domain" description="Type II secretion system protein GspF" evidence="7">
    <location>
        <begin position="188"/>
        <end position="316"/>
    </location>
</feature>
<gene>
    <name evidence="8" type="ORF">RUM4293_01646</name>
</gene>
<dbReference type="GO" id="GO:0005886">
    <property type="term" value="C:plasma membrane"/>
    <property type="evidence" value="ECO:0007669"/>
    <property type="project" value="UniProtKB-SubCell"/>
</dbReference>
<dbReference type="InterPro" id="IPR018076">
    <property type="entry name" value="T2SS_GspF_dom"/>
</dbReference>
<keyword evidence="3 6" id="KW-0812">Transmembrane</keyword>
<feature type="transmembrane region" description="Helical" evidence="6">
    <location>
        <begin position="150"/>
        <end position="169"/>
    </location>
</feature>
<evidence type="ECO:0000256" key="3">
    <source>
        <dbReference type="ARBA" id="ARBA00022692"/>
    </source>
</evidence>
<comment type="subcellular location">
    <subcellularLocation>
        <location evidence="1">Cell membrane</location>
        <topology evidence="1">Multi-pass membrane protein</topology>
    </subcellularLocation>
</comment>
<evidence type="ECO:0000256" key="2">
    <source>
        <dbReference type="ARBA" id="ARBA00022475"/>
    </source>
</evidence>
<evidence type="ECO:0000313" key="8">
    <source>
        <dbReference type="EMBL" id="CUH42757.1"/>
    </source>
</evidence>
<dbReference type="PANTHER" id="PTHR35007">
    <property type="entry name" value="INTEGRAL MEMBRANE PROTEIN-RELATED"/>
    <property type="match status" value="1"/>
</dbReference>
<accession>A0A0P1E5Q9</accession>
<dbReference type="RefSeq" id="WP_058272826.1">
    <property type="nucleotide sequence ID" value="NZ_CYPS01000026.1"/>
</dbReference>
<keyword evidence="5 6" id="KW-0472">Membrane</keyword>
<keyword evidence="9" id="KW-1185">Reference proteome</keyword>
<feature type="transmembrane region" description="Helical" evidence="6">
    <location>
        <begin position="301"/>
        <end position="321"/>
    </location>
</feature>
<organism evidence="8 9">
    <name type="scientific">Ruegeria atlantica</name>
    <dbReference type="NCBI Taxonomy" id="81569"/>
    <lineage>
        <taxon>Bacteria</taxon>
        <taxon>Pseudomonadati</taxon>
        <taxon>Pseudomonadota</taxon>
        <taxon>Alphaproteobacteria</taxon>
        <taxon>Rhodobacterales</taxon>
        <taxon>Roseobacteraceae</taxon>
        <taxon>Ruegeria</taxon>
    </lineage>
</organism>
<dbReference type="PANTHER" id="PTHR35007:SF2">
    <property type="entry name" value="PILUS ASSEMBLE PROTEIN"/>
    <property type="match status" value="1"/>
</dbReference>
<dbReference type="EMBL" id="CYPS01000026">
    <property type="protein sequence ID" value="CUH42757.1"/>
    <property type="molecule type" value="Genomic_DNA"/>
</dbReference>
<keyword evidence="2" id="KW-1003">Cell membrane</keyword>
<evidence type="ECO:0000256" key="4">
    <source>
        <dbReference type="ARBA" id="ARBA00022989"/>
    </source>
</evidence>